<comment type="caution">
    <text evidence="1">The sequence shown here is derived from an EMBL/GenBank/DDBJ whole genome shotgun (WGS) entry which is preliminary data.</text>
</comment>
<dbReference type="Proteomes" id="UP001396334">
    <property type="component" value="Unassembled WGS sequence"/>
</dbReference>
<proteinExistence type="predicted"/>
<protein>
    <submittedName>
        <fullName evidence="1">Uncharacterized protein</fullName>
    </submittedName>
</protein>
<dbReference type="InterPro" id="IPR033872">
    <property type="entry name" value="nsLTP2"/>
</dbReference>
<dbReference type="Pfam" id="PF00234">
    <property type="entry name" value="Tryp_alpha_amyl"/>
    <property type="match status" value="1"/>
</dbReference>
<sequence length="95" mass="10100">MKRVSFVVLFVVALTVAMLSGETRTAEAVTCDPTQLAPCMPALVSGAPSAECCSKLNEQQPCLCGYMKDPAFSQFVTNPAAKKIASVCNVPWPEC</sequence>
<organism evidence="1 2">
    <name type="scientific">Hibiscus sabdariffa</name>
    <name type="common">roselle</name>
    <dbReference type="NCBI Taxonomy" id="183260"/>
    <lineage>
        <taxon>Eukaryota</taxon>
        <taxon>Viridiplantae</taxon>
        <taxon>Streptophyta</taxon>
        <taxon>Embryophyta</taxon>
        <taxon>Tracheophyta</taxon>
        <taxon>Spermatophyta</taxon>
        <taxon>Magnoliopsida</taxon>
        <taxon>eudicotyledons</taxon>
        <taxon>Gunneridae</taxon>
        <taxon>Pentapetalae</taxon>
        <taxon>rosids</taxon>
        <taxon>malvids</taxon>
        <taxon>Malvales</taxon>
        <taxon>Malvaceae</taxon>
        <taxon>Malvoideae</taxon>
        <taxon>Hibiscus</taxon>
    </lineage>
</organism>
<dbReference type="PANTHER" id="PTHR33214:SF44">
    <property type="entry name" value="NON-SPECIFIC LIPID TRANSFER PROTEIN GPI-ANCHORED 33"/>
    <property type="match status" value="1"/>
</dbReference>
<reference evidence="1 2" key="1">
    <citation type="journal article" date="2024" name="G3 (Bethesda)">
        <title>Genome assembly of Hibiscus sabdariffa L. provides insights into metabolisms of medicinal natural products.</title>
        <authorList>
            <person name="Kim T."/>
        </authorList>
    </citation>
    <scope>NUCLEOTIDE SEQUENCE [LARGE SCALE GENOMIC DNA]</scope>
    <source>
        <strain evidence="1">TK-2024</strain>
        <tissue evidence="1">Old leaves</tissue>
    </source>
</reference>
<dbReference type="CDD" id="cd01959">
    <property type="entry name" value="nsLTP2"/>
    <property type="match status" value="1"/>
</dbReference>
<evidence type="ECO:0000313" key="2">
    <source>
        <dbReference type="Proteomes" id="UP001396334"/>
    </source>
</evidence>
<dbReference type="InterPro" id="IPR016140">
    <property type="entry name" value="Bifunc_inhib/LTP/seed_store"/>
</dbReference>
<name>A0ABR1ZB47_9ROSI</name>
<keyword evidence="2" id="KW-1185">Reference proteome</keyword>
<dbReference type="PANTHER" id="PTHR33214">
    <property type="entry name" value="BIFUNCTIONAL INHIBITOR/LIPID-TRANSFER PROTEIN/SEED STORAGE 2S ALBUMIN SUPERFAMILY PROTEIN"/>
    <property type="match status" value="1"/>
</dbReference>
<dbReference type="SMART" id="SM00499">
    <property type="entry name" value="AAI"/>
    <property type="match status" value="1"/>
</dbReference>
<dbReference type="SUPFAM" id="SSF47699">
    <property type="entry name" value="Bifunctional inhibitor/lipid-transfer protein/seed storage 2S albumin"/>
    <property type="match status" value="1"/>
</dbReference>
<gene>
    <name evidence="1" type="ORF">V6N11_021584</name>
</gene>
<dbReference type="Gene3D" id="1.10.110.10">
    <property type="entry name" value="Plant lipid-transfer and hydrophobic proteins"/>
    <property type="match status" value="1"/>
</dbReference>
<dbReference type="InterPro" id="IPR036312">
    <property type="entry name" value="Bifun_inhib/LTP/seed_sf"/>
</dbReference>
<dbReference type="EMBL" id="JBBPBN010001806">
    <property type="protein sequence ID" value="KAK8477354.1"/>
    <property type="molecule type" value="Genomic_DNA"/>
</dbReference>
<accession>A0ABR1ZB47</accession>
<evidence type="ECO:0000313" key="1">
    <source>
        <dbReference type="EMBL" id="KAK8477354.1"/>
    </source>
</evidence>